<reference evidence="1" key="1">
    <citation type="submission" date="2020-05" db="EMBL/GenBank/DDBJ databases">
        <authorList>
            <person name="Chiriac C."/>
            <person name="Salcher M."/>
            <person name="Ghai R."/>
            <person name="Kavagutti S V."/>
        </authorList>
    </citation>
    <scope>NUCLEOTIDE SEQUENCE</scope>
</reference>
<sequence>MSTFQLDPNQVAFGVASHGTTQVATVTTSSVQMTAFGATTTMIRIACGQGHCHYAIGTSPTASITTSAMIPPNCVEIVRVNPAQKIAFIKDATITTSTVSVTELV</sequence>
<protein>
    <submittedName>
        <fullName evidence="1">Uncharacterized protein</fullName>
    </submittedName>
</protein>
<organism evidence="1">
    <name type="scientific">uncultured Caudovirales phage</name>
    <dbReference type="NCBI Taxonomy" id="2100421"/>
    <lineage>
        <taxon>Viruses</taxon>
        <taxon>Duplodnaviria</taxon>
        <taxon>Heunggongvirae</taxon>
        <taxon>Uroviricota</taxon>
        <taxon>Caudoviricetes</taxon>
        <taxon>Peduoviridae</taxon>
        <taxon>Maltschvirus</taxon>
        <taxon>Maltschvirus maltsch</taxon>
    </lineage>
</organism>
<gene>
    <name evidence="1" type="ORF">UFOVP1457_25</name>
</gene>
<dbReference type="EMBL" id="LR797409">
    <property type="protein sequence ID" value="CAB4214182.1"/>
    <property type="molecule type" value="Genomic_DNA"/>
</dbReference>
<name>A0A6J5SII8_9CAUD</name>
<accession>A0A6J5SII8</accession>
<evidence type="ECO:0000313" key="1">
    <source>
        <dbReference type="EMBL" id="CAB4214182.1"/>
    </source>
</evidence>
<proteinExistence type="predicted"/>